<evidence type="ECO:0000313" key="17">
    <source>
        <dbReference type="Proteomes" id="UP000094527"/>
    </source>
</evidence>
<dbReference type="GO" id="GO:0019628">
    <property type="term" value="P:urate catabolic process"/>
    <property type="evidence" value="ECO:0007669"/>
    <property type="project" value="UniProtKB-UniPathway"/>
</dbReference>
<evidence type="ECO:0000256" key="8">
    <source>
        <dbReference type="ARBA" id="ARBA00023002"/>
    </source>
</evidence>
<feature type="binding site" evidence="14">
    <location>
        <position position="179"/>
    </location>
    <ligand>
        <name>urate</name>
        <dbReference type="ChEBI" id="CHEBI:17775"/>
    </ligand>
</feature>
<comment type="function">
    <text evidence="1 12 15">Catalyzes the oxidation of uric acid to 5-hydroxyisourate, which is further processed to form (S)-allantoin.</text>
</comment>
<feature type="binding site" evidence="14">
    <location>
        <position position="196"/>
    </location>
    <ligand>
        <name>5-hydroxyisourate</name>
        <dbReference type="ChEBI" id="CHEBI:18072"/>
    </ligand>
</feature>
<evidence type="ECO:0000256" key="3">
    <source>
        <dbReference type="ARBA" id="ARBA00004831"/>
    </source>
</evidence>
<dbReference type="Gene3D" id="3.10.270.10">
    <property type="entry name" value="Urate Oxidase"/>
    <property type="match status" value="1"/>
</dbReference>
<feature type="binding site" evidence="14">
    <location>
        <position position="244"/>
    </location>
    <ligand>
        <name>urate</name>
        <dbReference type="ChEBI" id="CHEBI:17775"/>
    </ligand>
</feature>
<evidence type="ECO:0000256" key="14">
    <source>
        <dbReference type="PIRSR" id="PIRSR000241-2"/>
    </source>
</evidence>
<feature type="binding site" evidence="14">
    <location>
        <position position="244"/>
    </location>
    <ligand>
        <name>5-hydroxyisourate</name>
        <dbReference type="ChEBI" id="CHEBI:18072"/>
    </ligand>
</feature>
<dbReference type="EMBL" id="LJIJ01000596">
    <property type="protein sequence ID" value="ODM95997.1"/>
    <property type="molecule type" value="Genomic_DNA"/>
</dbReference>
<dbReference type="OMA" id="ATMYKMS"/>
<dbReference type="PANTHER" id="PTHR42874">
    <property type="entry name" value="URICASE"/>
    <property type="match status" value="1"/>
</dbReference>
<comment type="pathway">
    <text evidence="3 12">Purine metabolism; urate degradation; (S)-allantoin from urate: step 1/3.</text>
</comment>
<feature type="binding site" evidence="14">
    <location>
        <position position="78"/>
    </location>
    <ligand>
        <name>urate</name>
        <dbReference type="ChEBI" id="CHEBI:17775"/>
    </ligand>
</feature>
<evidence type="ECO:0000313" key="16">
    <source>
        <dbReference type="EMBL" id="ODM95997.1"/>
    </source>
</evidence>
<protein>
    <recommendedName>
        <fullName evidence="6 12">Uricase</fullName>
        <ecNumber evidence="5 12">1.7.3.3</ecNumber>
    </recommendedName>
    <alternativeName>
        <fullName evidence="10 12">Urate oxidase</fullName>
    </alternativeName>
</protein>
<evidence type="ECO:0000256" key="13">
    <source>
        <dbReference type="PIRSR" id="PIRSR000241-1"/>
    </source>
</evidence>
<evidence type="ECO:0000256" key="12">
    <source>
        <dbReference type="PIRNR" id="PIRNR000241"/>
    </source>
</evidence>
<dbReference type="GO" id="GO:0005777">
    <property type="term" value="C:peroxisome"/>
    <property type="evidence" value="ECO:0007669"/>
    <property type="project" value="UniProtKB-SubCell"/>
</dbReference>
<dbReference type="STRING" id="48709.A0A1D2MSC6"/>
<dbReference type="GO" id="GO:0006145">
    <property type="term" value="P:purine nucleobase catabolic process"/>
    <property type="evidence" value="ECO:0007669"/>
    <property type="project" value="TreeGrafter"/>
</dbReference>
<dbReference type="AlphaFoldDB" id="A0A1D2MSC6"/>
<feature type="binding site" evidence="14">
    <location>
        <position position="245"/>
    </location>
    <ligand>
        <name>urate</name>
        <dbReference type="ChEBI" id="CHEBI:17775"/>
    </ligand>
</feature>
<dbReference type="Pfam" id="PF01014">
    <property type="entry name" value="Uricase"/>
    <property type="match status" value="2"/>
</dbReference>
<evidence type="ECO:0000256" key="7">
    <source>
        <dbReference type="ARBA" id="ARBA00022631"/>
    </source>
</evidence>
<name>A0A1D2MSC6_ORCCI</name>
<dbReference type="UniPathway" id="UPA00394">
    <property type="reaction ID" value="UER00650"/>
</dbReference>
<dbReference type="PROSITE" id="PS00366">
    <property type="entry name" value="URICASE"/>
    <property type="match status" value="1"/>
</dbReference>
<dbReference type="EC" id="1.7.3.3" evidence="5 12"/>
<evidence type="ECO:0000256" key="2">
    <source>
        <dbReference type="ARBA" id="ARBA00004275"/>
    </source>
</evidence>
<feature type="binding site" evidence="14">
    <location>
        <position position="77"/>
    </location>
    <ligand>
        <name>5-hydroxyisourate</name>
        <dbReference type="ChEBI" id="CHEBI:18072"/>
    </ligand>
</feature>
<evidence type="ECO:0000256" key="4">
    <source>
        <dbReference type="ARBA" id="ARBA00009760"/>
    </source>
</evidence>
<keyword evidence="9 12" id="KW-0576">Peroxisome</keyword>
<organism evidence="16 17">
    <name type="scientific">Orchesella cincta</name>
    <name type="common">Springtail</name>
    <name type="synonym">Podura cincta</name>
    <dbReference type="NCBI Taxonomy" id="48709"/>
    <lineage>
        <taxon>Eukaryota</taxon>
        <taxon>Metazoa</taxon>
        <taxon>Ecdysozoa</taxon>
        <taxon>Arthropoda</taxon>
        <taxon>Hexapoda</taxon>
        <taxon>Collembola</taxon>
        <taxon>Entomobryomorpha</taxon>
        <taxon>Entomobryoidea</taxon>
        <taxon>Orchesellidae</taxon>
        <taxon>Orchesellinae</taxon>
        <taxon>Orchesella</taxon>
    </lineage>
</organism>
<feature type="binding site" evidence="14">
    <location>
        <position position="77"/>
    </location>
    <ligand>
        <name>O2</name>
        <dbReference type="ChEBI" id="CHEBI:15379"/>
    </ligand>
</feature>
<feature type="binding site" evidence="14">
    <location>
        <position position="179"/>
    </location>
    <ligand>
        <name>5-hydroxyisourate</name>
        <dbReference type="ChEBI" id="CHEBI:18072"/>
    </ligand>
</feature>
<dbReference type="Proteomes" id="UP000094527">
    <property type="component" value="Unassembled WGS sequence"/>
</dbReference>
<keyword evidence="8 12" id="KW-0560">Oxidoreductase</keyword>
<feature type="binding site" evidence="14">
    <location>
        <position position="196"/>
    </location>
    <ligand>
        <name>urate</name>
        <dbReference type="ChEBI" id="CHEBI:17775"/>
    </ligand>
</feature>
<evidence type="ECO:0000256" key="15">
    <source>
        <dbReference type="RuleBase" id="RU004455"/>
    </source>
</evidence>
<dbReference type="NCBIfam" id="TIGR03383">
    <property type="entry name" value="urate_oxi"/>
    <property type="match status" value="1"/>
</dbReference>
<feature type="active site" description="Charge relay system" evidence="13">
    <location>
        <position position="32"/>
    </location>
</feature>
<dbReference type="PIRSF" id="PIRSF000241">
    <property type="entry name" value="Urate_oxidase"/>
    <property type="match status" value="1"/>
</dbReference>
<dbReference type="InterPro" id="IPR002042">
    <property type="entry name" value="Uricase"/>
</dbReference>
<dbReference type="OrthoDB" id="9992118at2759"/>
<accession>A0A1D2MSC6</accession>
<keyword evidence="17" id="KW-1185">Reference proteome</keyword>
<comment type="similarity">
    <text evidence="4 12 15">Belongs to the uricase family.</text>
</comment>
<dbReference type="PANTHER" id="PTHR42874:SF1">
    <property type="entry name" value="URICASE"/>
    <property type="match status" value="1"/>
</dbReference>
<feature type="binding site" evidence="14">
    <location>
        <position position="271"/>
    </location>
    <ligand>
        <name>urate</name>
        <dbReference type="ChEBI" id="CHEBI:17775"/>
    </ligand>
</feature>
<comment type="catalytic activity">
    <reaction evidence="11 12 15">
        <text>urate + O2 + H2O = 5-hydroxyisourate + H2O2</text>
        <dbReference type="Rhea" id="RHEA:21368"/>
        <dbReference type="ChEBI" id="CHEBI:15377"/>
        <dbReference type="ChEBI" id="CHEBI:15379"/>
        <dbReference type="ChEBI" id="CHEBI:16240"/>
        <dbReference type="ChEBI" id="CHEBI:17775"/>
        <dbReference type="ChEBI" id="CHEBI:18072"/>
        <dbReference type="EC" id="1.7.3.3"/>
    </reaction>
</comment>
<proteinExistence type="inferred from homology"/>
<feature type="active site" description="Charge relay system" evidence="13">
    <location>
        <position position="273"/>
    </location>
</feature>
<feature type="binding site" evidence="14">
    <location>
        <position position="245"/>
    </location>
    <ligand>
        <name>5-hydroxyisourate</name>
        <dbReference type="ChEBI" id="CHEBI:18072"/>
    </ligand>
</feature>
<evidence type="ECO:0000256" key="6">
    <source>
        <dbReference type="ARBA" id="ARBA00017098"/>
    </source>
</evidence>
<feature type="binding site" evidence="14">
    <location>
        <position position="77"/>
    </location>
    <ligand>
        <name>urate</name>
        <dbReference type="ChEBI" id="CHEBI:17775"/>
    </ligand>
</feature>
<feature type="active site" description="Charge relay system" evidence="13">
    <location>
        <position position="77"/>
    </location>
</feature>
<evidence type="ECO:0000256" key="10">
    <source>
        <dbReference type="ARBA" id="ARBA00031317"/>
    </source>
</evidence>
<keyword evidence="7 12" id="KW-0659">Purine metabolism</keyword>
<feature type="binding site" evidence="14">
    <location>
        <position position="271"/>
    </location>
    <ligand>
        <name>5-hydroxyisourate</name>
        <dbReference type="ChEBI" id="CHEBI:18072"/>
    </ligand>
</feature>
<feature type="binding site" evidence="14">
    <location>
        <position position="271"/>
    </location>
    <ligand>
        <name>O2</name>
        <dbReference type="ChEBI" id="CHEBI:15379"/>
    </ligand>
</feature>
<gene>
    <name evidence="16" type="ORF">Ocin01_10684</name>
</gene>
<comment type="caution">
    <text evidence="16">The sequence shown here is derived from an EMBL/GenBank/DDBJ whole genome shotgun (WGS) entry which is preliminary data.</text>
</comment>
<evidence type="ECO:0000256" key="5">
    <source>
        <dbReference type="ARBA" id="ARBA00012598"/>
    </source>
</evidence>
<sequence length="328" mass="37204">MNNIEKKLAVLKPTKEPEISPEFDFVDTGYGKNHIRLLHIKREGPTHYIKELEVNTRLTLDSKKDYLVGDNSDIVATDSQKNTVYILARQHGVKSPEEFGLLLCSHFLSKYPHVMKAKVCIEELPWERMNSDGQPHNHAFICTPKATRFSSVTFQRGELPEIESGLKGLRVIKTTQSAFEHFIHDEFATLPDLPERIFSTVVYAKWNYASTQGVDYDLAWNTVRDCILDAFAGPPDVGVFSPSVQNTLYLAQKRVLEKIPQMSYIETALPNKHYTAIDFSNFNGMSQNIPNDEVFLPTEHPAGNIRAVLGRKSLLPQVFPPKTMQSKL</sequence>
<evidence type="ECO:0000256" key="11">
    <source>
        <dbReference type="ARBA" id="ARBA00048818"/>
    </source>
</evidence>
<dbReference type="SUPFAM" id="SSF55620">
    <property type="entry name" value="Tetrahydrobiopterin biosynthesis enzymes-like"/>
    <property type="match status" value="2"/>
</dbReference>
<feature type="binding site" evidence="14">
    <location>
        <position position="78"/>
    </location>
    <ligand>
        <name>5-hydroxyisourate</name>
        <dbReference type="ChEBI" id="CHEBI:18072"/>
    </ligand>
</feature>
<dbReference type="GO" id="GO:0004846">
    <property type="term" value="F:urate oxidase activity"/>
    <property type="evidence" value="ECO:0007669"/>
    <property type="project" value="UniProtKB-EC"/>
</dbReference>
<dbReference type="PRINTS" id="PR00093">
    <property type="entry name" value="URICASE"/>
</dbReference>
<reference evidence="16 17" key="1">
    <citation type="journal article" date="2016" name="Genome Biol. Evol.">
        <title>Gene Family Evolution Reflects Adaptation to Soil Environmental Stressors in the Genome of the Collembolan Orchesella cincta.</title>
        <authorList>
            <person name="Faddeeva-Vakhrusheva A."/>
            <person name="Derks M.F."/>
            <person name="Anvar S.Y."/>
            <person name="Agamennone V."/>
            <person name="Suring W."/>
            <person name="Smit S."/>
            <person name="van Straalen N.M."/>
            <person name="Roelofs D."/>
        </authorList>
    </citation>
    <scope>NUCLEOTIDE SEQUENCE [LARGE SCALE GENOMIC DNA]</scope>
    <source>
        <tissue evidence="16">Mixed pool</tissue>
    </source>
</reference>
<evidence type="ECO:0000256" key="1">
    <source>
        <dbReference type="ARBA" id="ARBA00003860"/>
    </source>
</evidence>
<evidence type="ECO:0000256" key="9">
    <source>
        <dbReference type="ARBA" id="ARBA00023140"/>
    </source>
</evidence>
<dbReference type="InterPro" id="IPR019842">
    <property type="entry name" value="Uricase_CS"/>
</dbReference>
<dbReference type="FunFam" id="3.10.270.10:FF:000001">
    <property type="entry name" value="Uricase"/>
    <property type="match status" value="1"/>
</dbReference>
<comment type="subcellular location">
    <subcellularLocation>
        <location evidence="2 12">Peroxisome</location>
    </subcellularLocation>
</comment>